<feature type="signal peptide" evidence="1">
    <location>
        <begin position="1"/>
        <end position="29"/>
    </location>
</feature>
<feature type="chain" id="PRO_5017074230" evidence="1">
    <location>
        <begin position="30"/>
        <end position="611"/>
    </location>
</feature>
<dbReference type="Gene3D" id="3.40.50.12090">
    <property type="match status" value="2"/>
</dbReference>
<dbReference type="PANTHER" id="PTHR30032">
    <property type="entry name" value="N-ACETYLMURAMOYL-L-ALANINE AMIDASE-RELATED"/>
    <property type="match status" value="1"/>
</dbReference>
<comment type="caution">
    <text evidence="3">The sequence shown here is derived from an EMBL/GenBank/DDBJ whole genome shotgun (WGS) entry which is preliminary data.</text>
</comment>
<dbReference type="InterPro" id="IPR007253">
    <property type="entry name" value="Cell_wall-bd_2"/>
</dbReference>
<dbReference type="RefSeq" id="WP_113970406.1">
    <property type="nucleotide sequence ID" value="NZ_QNRJ01000012.1"/>
</dbReference>
<dbReference type="InterPro" id="IPR023346">
    <property type="entry name" value="Lysozyme-like_dom_sf"/>
</dbReference>
<sequence>MNSKMKKLVSGIAAVALSATLASPITSKAAGYENPSKYEINKLLTEAAMKYDVPAEVVKAVAAEESGWKQFTAYGEPNISDDGGIGIMQVTNTAGYDVERLKNDIGFNIEAGIKILNEKWELGEKGLSSWNRSTSIPTVGDNERDIIENWYFALLAYNGQVQGNSPIKMATGERNFGSYQERVYAELSSGNPGIFKNDRVELSFAKEDFTYTGEPNYYLLFDKKQYEVDGLAHTTKHSYRPGDLVISADGSRFREQPTSESKEVSAKLPSGETEVLEILNGFEYDQSKNPNHFVWYNVERENNKQEAYVASSELNKIGERLSGTDRIKTAVDISQAGWNQADTVVLAQGYNFPDALTGGPLAYKKDAPLLLTDKNKLTESTKNEIQRLKASNIIILGGEGAVSKGVMDALKGMGLKVDRIGGLDRYETAQLISEQVNSNPDKAIIASGKNFPDALSVAPYASVKGYPILLTARDAVSVYTSKALTGVDSTIVVGGAGVISDGVMKKVKAEKRVSGVDRYETSLEIAKELPLANPDEKALLASGKNYPDALSGSILAAKQKAPLLLSNPEQLPKSVNNFIAAKEYKEFFLLGGPSAMNVEDELGDLYKKLYY</sequence>
<protein>
    <submittedName>
        <fullName evidence="3">Putative cell wall-binding protein</fullName>
    </submittedName>
</protein>
<accession>A0A366EMP3</accession>
<dbReference type="SUPFAM" id="SSF53955">
    <property type="entry name" value="Lysozyme-like"/>
    <property type="match status" value="1"/>
</dbReference>
<organism evidence="3 4">
    <name type="scientific">Rossellomorea aquimaris</name>
    <dbReference type="NCBI Taxonomy" id="189382"/>
    <lineage>
        <taxon>Bacteria</taxon>
        <taxon>Bacillati</taxon>
        <taxon>Bacillota</taxon>
        <taxon>Bacilli</taxon>
        <taxon>Bacillales</taxon>
        <taxon>Bacillaceae</taxon>
        <taxon>Rossellomorea</taxon>
    </lineage>
</organism>
<proteinExistence type="predicted"/>
<dbReference type="Proteomes" id="UP000252118">
    <property type="component" value="Unassembled WGS sequence"/>
</dbReference>
<dbReference type="InterPro" id="IPR008258">
    <property type="entry name" value="Transglycosylase_SLT_dom_1"/>
</dbReference>
<evidence type="ECO:0000256" key="1">
    <source>
        <dbReference type="SAM" id="SignalP"/>
    </source>
</evidence>
<dbReference type="AlphaFoldDB" id="A0A366EMP3"/>
<dbReference type="Pfam" id="PF01464">
    <property type="entry name" value="SLT"/>
    <property type="match status" value="1"/>
</dbReference>
<dbReference type="EMBL" id="QNRJ01000012">
    <property type="protein sequence ID" value="RBP02759.1"/>
    <property type="molecule type" value="Genomic_DNA"/>
</dbReference>
<evidence type="ECO:0000313" key="3">
    <source>
        <dbReference type="EMBL" id="RBP02759.1"/>
    </source>
</evidence>
<evidence type="ECO:0000313" key="4">
    <source>
        <dbReference type="Proteomes" id="UP000252118"/>
    </source>
</evidence>
<reference evidence="3 4" key="1">
    <citation type="submission" date="2018-06" db="EMBL/GenBank/DDBJ databases">
        <title>Freshwater and sediment microbial communities from various areas in North America, analyzing microbe dynamics in response to fracking.</title>
        <authorList>
            <person name="Lamendella R."/>
        </authorList>
    </citation>
    <scope>NUCLEOTIDE SEQUENCE [LARGE SCALE GENOMIC DNA]</scope>
    <source>
        <strain evidence="3 4">97B</strain>
    </source>
</reference>
<feature type="domain" description="Transglycosylase SLT" evidence="2">
    <location>
        <begin position="44"/>
        <end position="159"/>
    </location>
</feature>
<dbReference type="PANTHER" id="PTHR30032:SF8">
    <property type="entry name" value="GERMINATION-SPECIFIC N-ACETYLMURAMOYL-L-ALANINE AMIDASE"/>
    <property type="match status" value="1"/>
</dbReference>
<dbReference type="Gene3D" id="1.10.530.10">
    <property type="match status" value="1"/>
</dbReference>
<gene>
    <name evidence="3" type="ORF">DET59_11244</name>
</gene>
<dbReference type="InterPro" id="IPR051922">
    <property type="entry name" value="Bact_Sporulation_Assoc"/>
</dbReference>
<evidence type="ECO:0000259" key="2">
    <source>
        <dbReference type="Pfam" id="PF01464"/>
    </source>
</evidence>
<dbReference type="OrthoDB" id="2690990at2"/>
<dbReference type="Pfam" id="PF04122">
    <property type="entry name" value="CW_binding_2"/>
    <property type="match status" value="3"/>
</dbReference>
<name>A0A366EMP3_9BACI</name>
<keyword evidence="1" id="KW-0732">Signal</keyword>